<evidence type="ECO:0000313" key="1">
    <source>
        <dbReference type="EMBL" id="KIG16181.1"/>
    </source>
</evidence>
<evidence type="ECO:0000313" key="2">
    <source>
        <dbReference type="Proteomes" id="UP000031599"/>
    </source>
</evidence>
<name>A0A0C2CYZ8_9BACT</name>
<reference evidence="1 2" key="1">
    <citation type="submission" date="2014-12" db="EMBL/GenBank/DDBJ databases">
        <title>Genome assembly of Enhygromyxa salina DSM 15201.</title>
        <authorList>
            <person name="Sharma G."/>
            <person name="Subramanian S."/>
        </authorList>
    </citation>
    <scope>NUCLEOTIDE SEQUENCE [LARGE SCALE GENOMIC DNA]</scope>
    <source>
        <strain evidence="1 2">DSM 15201</strain>
    </source>
</reference>
<organism evidence="1 2">
    <name type="scientific">Enhygromyxa salina</name>
    <dbReference type="NCBI Taxonomy" id="215803"/>
    <lineage>
        <taxon>Bacteria</taxon>
        <taxon>Pseudomonadati</taxon>
        <taxon>Myxococcota</taxon>
        <taxon>Polyangia</taxon>
        <taxon>Nannocystales</taxon>
        <taxon>Nannocystaceae</taxon>
        <taxon>Enhygromyxa</taxon>
    </lineage>
</organism>
<protein>
    <recommendedName>
        <fullName evidence="3">Nucleotide exchange factor GrpE</fullName>
    </recommendedName>
</protein>
<dbReference type="EMBL" id="JMCC02000042">
    <property type="protein sequence ID" value="KIG16181.1"/>
    <property type="molecule type" value="Genomic_DNA"/>
</dbReference>
<proteinExistence type="predicted"/>
<dbReference type="AlphaFoldDB" id="A0A0C2CYZ8"/>
<accession>A0A0C2CYZ8</accession>
<dbReference type="Proteomes" id="UP000031599">
    <property type="component" value="Unassembled WGS sequence"/>
</dbReference>
<evidence type="ECO:0008006" key="3">
    <source>
        <dbReference type="Google" id="ProtNLM"/>
    </source>
</evidence>
<sequence length="144" mass="15609">MIARAQTKISVRLDELAELVGTNHRSVLDRLDGPSQTPPASLDEIFDALDRLDDARRTLGAEQAAVADGLAAIGLRLERFIAAQGLQRHADTGVVPQGQRFRVVGTQYNPDLADGIVTQIVRSAATRGDTLIREGEVIVNKRTQ</sequence>
<comment type="caution">
    <text evidence="1">The sequence shown here is derived from an EMBL/GenBank/DDBJ whole genome shotgun (WGS) entry which is preliminary data.</text>
</comment>
<gene>
    <name evidence="1" type="ORF">DB30_04899</name>
</gene>